<feature type="short sequence motif" description="TFG box" evidence="3">
    <location>
        <begin position="288"/>
        <end position="308"/>
    </location>
</feature>
<dbReference type="WBParaSite" id="BXY_0884600.1">
    <property type="protein sequence ID" value="BXY_0884600.1"/>
    <property type="gene ID" value="BXY_0884600"/>
</dbReference>
<evidence type="ECO:0000259" key="6">
    <source>
        <dbReference type="PROSITE" id="PS51513"/>
    </source>
</evidence>
<dbReference type="InterPro" id="IPR025761">
    <property type="entry name" value="FFD_box"/>
</dbReference>
<evidence type="ECO:0000259" key="5">
    <source>
        <dbReference type="PROSITE" id="PS51512"/>
    </source>
</evidence>
<feature type="region of interest" description="Disordered" evidence="4">
    <location>
        <begin position="279"/>
        <end position="322"/>
    </location>
</feature>
<evidence type="ECO:0000313" key="9">
    <source>
        <dbReference type="Proteomes" id="UP000095284"/>
    </source>
</evidence>
<dbReference type="GO" id="GO:0003723">
    <property type="term" value="F:RNA binding"/>
    <property type="evidence" value="ECO:0007669"/>
    <property type="project" value="InterPro"/>
</dbReference>
<evidence type="ECO:0000256" key="2">
    <source>
        <dbReference type="PROSITE-ProRule" id="PRU00846"/>
    </source>
</evidence>
<dbReference type="eggNOG" id="KOG1073">
    <property type="taxonomic scope" value="Eukaryota"/>
</dbReference>
<evidence type="ECO:0000259" key="7">
    <source>
        <dbReference type="PROSITE" id="PS51536"/>
    </source>
</evidence>
<feature type="region of interest" description="Disordered" evidence="4">
    <location>
        <begin position="138"/>
        <end position="207"/>
    </location>
</feature>
<dbReference type="PANTHER" id="PTHR13586:SF0">
    <property type="entry name" value="TRAILER HITCH, ISOFORM H"/>
    <property type="match status" value="1"/>
</dbReference>
<dbReference type="SMART" id="SM01271">
    <property type="entry name" value="LSM14"/>
    <property type="match status" value="1"/>
</dbReference>
<dbReference type="InterPro" id="IPR025609">
    <property type="entry name" value="Lsm14-like_N"/>
</dbReference>
<feature type="compositionally biased region" description="Low complexity" evidence="4">
    <location>
        <begin position="138"/>
        <end position="151"/>
    </location>
</feature>
<protein>
    <submittedName>
        <fullName evidence="10">LSM14 domain-containing protein</fullName>
    </submittedName>
</protein>
<feature type="compositionally biased region" description="Basic and acidic residues" evidence="4">
    <location>
        <begin position="280"/>
        <end position="299"/>
    </location>
</feature>
<comment type="similarity">
    <text evidence="1">Belongs to the LSM14 family.</text>
</comment>
<feature type="region of interest" description="Disordered" evidence="4">
    <location>
        <begin position="1"/>
        <end position="39"/>
    </location>
</feature>
<dbReference type="PROSITE" id="PS51512">
    <property type="entry name" value="DFDF"/>
    <property type="match status" value="1"/>
</dbReference>
<dbReference type="InterPro" id="IPR010920">
    <property type="entry name" value="LSM_dom_sf"/>
</dbReference>
<feature type="short sequence motif" description="FFD box" evidence="2">
    <location>
        <begin position="264"/>
        <end position="280"/>
    </location>
</feature>
<name>A0A1I7S757_BURXY</name>
<feature type="domain" description="FFD box profile" evidence="6">
    <location>
        <begin position="264"/>
        <end position="280"/>
    </location>
</feature>
<evidence type="ECO:0000259" key="8">
    <source>
        <dbReference type="PROSITE" id="PS52002"/>
    </source>
</evidence>
<feature type="compositionally biased region" description="Basic residues" evidence="4">
    <location>
        <begin position="1"/>
        <end position="18"/>
    </location>
</feature>
<dbReference type="InterPro" id="IPR047575">
    <property type="entry name" value="Sm"/>
</dbReference>
<evidence type="ECO:0000313" key="10">
    <source>
        <dbReference type="WBParaSite" id="BXY_0884600.1"/>
    </source>
</evidence>
<organism evidence="9 10">
    <name type="scientific">Bursaphelenchus xylophilus</name>
    <name type="common">Pinewood nematode worm</name>
    <name type="synonym">Aphelenchoides xylophilus</name>
    <dbReference type="NCBI Taxonomy" id="6326"/>
    <lineage>
        <taxon>Eukaryota</taxon>
        <taxon>Metazoa</taxon>
        <taxon>Ecdysozoa</taxon>
        <taxon>Nematoda</taxon>
        <taxon>Chromadorea</taxon>
        <taxon>Rhabditida</taxon>
        <taxon>Tylenchina</taxon>
        <taxon>Tylenchomorpha</taxon>
        <taxon>Aphelenchoidea</taxon>
        <taxon>Aphelenchoididae</taxon>
        <taxon>Bursaphelenchus</taxon>
    </lineage>
</organism>
<dbReference type="SUPFAM" id="SSF50182">
    <property type="entry name" value="Sm-like ribonucleoproteins"/>
    <property type="match status" value="1"/>
</dbReference>
<dbReference type="PROSITE" id="PS51536">
    <property type="entry name" value="TFG"/>
    <property type="match status" value="1"/>
</dbReference>
<reference evidence="10" key="1">
    <citation type="submission" date="2016-11" db="UniProtKB">
        <authorList>
            <consortium name="WormBaseParasite"/>
        </authorList>
    </citation>
    <scope>IDENTIFICATION</scope>
</reference>
<dbReference type="PROSITE" id="PS52002">
    <property type="entry name" value="SM"/>
    <property type="match status" value="1"/>
</dbReference>
<dbReference type="GO" id="GO:0005737">
    <property type="term" value="C:cytoplasm"/>
    <property type="evidence" value="ECO:0007669"/>
    <property type="project" value="UniProtKB-ARBA"/>
</dbReference>
<dbReference type="InterPro" id="IPR019050">
    <property type="entry name" value="FDF_dom"/>
</dbReference>
<feature type="compositionally biased region" description="Basic and acidic residues" evidence="4">
    <location>
        <begin position="19"/>
        <end position="30"/>
    </location>
</feature>
<accession>A0A1I7S757</accession>
<feature type="domain" description="TFG box profile" evidence="7">
    <location>
        <begin position="288"/>
        <end position="308"/>
    </location>
</feature>
<evidence type="ECO:0000256" key="1">
    <source>
        <dbReference type="ARBA" id="ARBA00010415"/>
    </source>
</evidence>
<dbReference type="InterPro" id="IPR025762">
    <property type="entry name" value="DFDF"/>
</dbReference>
<dbReference type="Pfam" id="PF09532">
    <property type="entry name" value="FDF"/>
    <property type="match status" value="1"/>
</dbReference>
<dbReference type="CDD" id="cd01736">
    <property type="entry name" value="LSm14_N"/>
    <property type="match status" value="1"/>
</dbReference>
<dbReference type="Proteomes" id="UP000095284">
    <property type="component" value="Unplaced"/>
</dbReference>
<proteinExistence type="inferred from homology"/>
<dbReference type="PANTHER" id="PTHR13586">
    <property type="entry name" value="SCD6 PROTEIN-RELATED"/>
    <property type="match status" value="1"/>
</dbReference>
<dbReference type="SMART" id="SM01199">
    <property type="entry name" value="FDF"/>
    <property type="match status" value="1"/>
</dbReference>
<dbReference type="Gene3D" id="2.30.30.100">
    <property type="match status" value="1"/>
</dbReference>
<dbReference type="PROSITE" id="PS51513">
    <property type="entry name" value="FFD"/>
    <property type="match status" value="1"/>
</dbReference>
<dbReference type="AlphaFoldDB" id="A0A1I7S757"/>
<feature type="domain" description="Sm" evidence="8">
    <location>
        <begin position="34"/>
        <end position="116"/>
    </location>
</feature>
<feature type="domain" description="DFDF" evidence="5">
    <location>
        <begin position="208"/>
        <end position="244"/>
    </location>
</feature>
<evidence type="ECO:0000256" key="4">
    <source>
        <dbReference type="SAM" id="MobiDB-lite"/>
    </source>
</evidence>
<evidence type="ECO:0000256" key="3">
    <source>
        <dbReference type="PROSITE-ProRule" id="PRU00869"/>
    </source>
</evidence>
<sequence length="322" mass="36354">MNGKRRTPASERKGKRIGRRTEGQLREESSNKVSSPMSQTPYLGSKISLISKLDIRYEGILYTVDSNESTIALAKVRSFGTEDRHTDHPVKARDEVYEFIIFKASDIKDLVVCEAAKEESNLGGLDYDPAIVSVQAAPAASENSKPSSSSAIKPRHKLESEVPSGLPAQSSRPRANETGRYNQKIGSGSHRPSYNPRGNGFHRFNKNVTPKEKLKFDSDYDFERANERFKAQMDSLTADMGNKIVFDADVEERKEKENTVELSPCYDKTTSFFDNISCESQEKADGKNKRPDWRKERQTNQETFGQYAVRNYNNRPGGYRDS</sequence>
<dbReference type="InterPro" id="IPR025768">
    <property type="entry name" value="TFG_box"/>
</dbReference>
<feature type="compositionally biased region" description="Polar residues" evidence="4">
    <location>
        <begin position="167"/>
        <end position="192"/>
    </location>
</feature>
<dbReference type="Pfam" id="PF12701">
    <property type="entry name" value="LSM14"/>
    <property type="match status" value="1"/>
</dbReference>